<dbReference type="HOGENOM" id="CLU_021364_3_0_1"/>
<dbReference type="EMBL" id="JOWA01000165">
    <property type="protein sequence ID" value="KEZ39060.1"/>
    <property type="molecule type" value="Genomic_DNA"/>
</dbReference>
<dbReference type="PROSITE" id="PS50908">
    <property type="entry name" value="RWD"/>
    <property type="match status" value="1"/>
</dbReference>
<keyword evidence="9" id="KW-0862">Zinc</keyword>
<dbReference type="PANTHER" id="PTHR11685">
    <property type="entry name" value="RBR FAMILY RING FINGER AND IBR DOMAIN-CONTAINING"/>
    <property type="match status" value="1"/>
</dbReference>
<comment type="similarity">
    <text evidence="10">Belongs to the RBR family. RNF14 subfamily.</text>
</comment>
<evidence type="ECO:0000313" key="17">
    <source>
        <dbReference type="Proteomes" id="UP000028545"/>
    </source>
</evidence>
<dbReference type="InterPro" id="IPR047548">
    <property type="entry name" value="Rcat_RBR_RNF14"/>
</dbReference>
<evidence type="ECO:0000256" key="1">
    <source>
        <dbReference type="ARBA" id="ARBA00001798"/>
    </source>
</evidence>
<dbReference type="PROSITE" id="PS00518">
    <property type="entry name" value="ZF_RING_1"/>
    <property type="match status" value="1"/>
</dbReference>
<comment type="caution">
    <text evidence="16">The sequence shown here is derived from an EMBL/GenBank/DDBJ whole genome shotgun (WGS) entry which is preliminary data.</text>
</comment>
<dbReference type="SMART" id="SM00184">
    <property type="entry name" value="RING"/>
    <property type="match status" value="2"/>
</dbReference>
<name>A0A084FVE8_PSEDA</name>
<dbReference type="CDD" id="cd20354">
    <property type="entry name" value="Rcat_RBR_RNF14"/>
    <property type="match status" value="1"/>
</dbReference>
<evidence type="ECO:0000256" key="7">
    <source>
        <dbReference type="ARBA" id="ARBA00022771"/>
    </source>
</evidence>
<dbReference type="Gene3D" id="1.20.120.1750">
    <property type="match status" value="1"/>
</dbReference>
<dbReference type="InterPro" id="IPR001841">
    <property type="entry name" value="Znf_RING"/>
</dbReference>
<evidence type="ECO:0000256" key="11">
    <source>
        <dbReference type="PROSITE-ProRule" id="PRU00175"/>
    </source>
</evidence>
<evidence type="ECO:0000256" key="6">
    <source>
        <dbReference type="ARBA" id="ARBA00022737"/>
    </source>
</evidence>
<dbReference type="InterPro" id="IPR002867">
    <property type="entry name" value="IBR_dom"/>
</dbReference>
<dbReference type="SUPFAM" id="SSF57850">
    <property type="entry name" value="RING/U-box"/>
    <property type="match status" value="2"/>
</dbReference>
<dbReference type="InterPro" id="IPR031127">
    <property type="entry name" value="E3_UB_ligase_RBR"/>
</dbReference>
<dbReference type="GeneID" id="27719638"/>
<evidence type="ECO:0000256" key="10">
    <source>
        <dbReference type="ARBA" id="ARBA00044508"/>
    </source>
</evidence>
<dbReference type="PROSITE" id="PS50089">
    <property type="entry name" value="ZF_RING_2"/>
    <property type="match status" value="1"/>
</dbReference>
<dbReference type="PROSITE" id="PS51873">
    <property type="entry name" value="TRIAD"/>
    <property type="match status" value="1"/>
</dbReference>
<gene>
    <name evidence="16" type="ORF">SAPIO_CDS10441</name>
</gene>
<dbReference type="CDD" id="cd23820">
    <property type="entry name" value="RWD_RNF14"/>
    <property type="match status" value="1"/>
</dbReference>
<dbReference type="OMA" id="CFRCNTH"/>
<sequence length="750" mass="82782">MDDANEDPRLDELGSLEAIFPEIRRSADPGDFTFTLEVPVNPANPVNVVFPVVASTATAPDPTVTADGGLANTPPPPQNHASHQLSYLPAVSIHMSLPNGYPAEKPPKVTLTTSPPWLTPDVLGTLESDAERLWDEMGRDMIAFTYIDHVQQAADNVFGMVNSSGVLEIDRAHMVSILDYDIQACRAAFENESFDCGVCLDPKKGHSCHKMNDCGHVFCLSCLRDYYTNAIVQGDLVVVKCLSPGCAKEREEAHAKDPSKKGRKPRIHLSPGELLAIGLDQDLVSRYVSLKYKKELESDKTTVYCPRKWCNGAAKSKRHKKPRGLEFGEPDDNEEAFDATNETNTAGDDGVQASGNNVRLKTEDLLCICEDCGFAFCSRCYQSWHGEFFRCRLKCNPDEMSEEEKASLEYIEKWTRPCATCDAPAQKTEGCNHMICFRCNTHFCYLCSAWLDPQNPYSHFNNPGLKDCFQRLWDYETGHGENNDFHPHIRQRRERREPPQQHLERPDEPPFQFIIARPEIEEPDDDLDAPLEVNNADEVADVEWDWEAGGPRRPPPNVQVAREGPLVLRIEQGPEQPAAGRGLRAIPPPVPAPPGNFEGERGRGRRPPRRRRGGGEGGRGRGRGGRGGAAAGGGGPGVGEGAGAAAGGRGGPARDDLGQNRRDAPRNQNPNNRQPQRRQQGQGRGQGQGQGPRGDGLQLPPLAPMLEVVEHDGNIPQELNEEQLQWVRRFVELALIDQEDSGSDDEMAPF</sequence>
<accession>A0A084FVE8</accession>
<dbReference type="SMART" id="SM00647">
    <property type="entry name" value="IBR"/>
    <property type="match status" value="2"/>
</dbReference>
<evidence type="ECO:0000259" key="15">
    <source>
        <dbReference type="PROSITE" id="PS51873"/>
    </source>
</evidence>
<feature type="domain" description="RING-type" evidence="13">
    <location>
        <begin position="196"/>
        <end position="241"/>
    </location>
</feature>
<dbReference type="Pfam" id="PF01485">
    <property type="entry name" value="IBR"/>
    <property type="match status" value="1"/>
</dbReference>
<dbReference type="InterPro" id="IPR017907">
    <property type="entry name" value="Znf_RING_CS"/>
</dbReference>
<evidence type="ECO:0000259" key="14">
    <source>
        <dbReference type="PROSITE" id="PS50908"/>
    </source>
</evidence>
<dbReference type="OrthoDB" id="1431934at2759"/>
<evidence type="ECO:0000256" key="3">
    <source>
        <dbReference type="ARBA" id="ARBA00012251"/>
    </source>
</evidence>
<feature type="compositionally biased region" description="Gly residues" evidence="12">
    <location>
        <begin position="682"/>
        <end position="694"/>
    </location>
</feature>
<proteinExistence type="inferred from homology"/>
<feature type="region of interest" description="Disordered" evidence="12">
    <location>
        <begin position="63"/>
        <end position="83"/>
    </location>
</feature>
<comment type="catalytic activity">
    <reaction evidence="1">
        <text>[E2 ubiquitin-conjugating enzyme]-S-ubiquitinyl-L-cysteine + [acceptor protein]-L-lysine = [E2 ubiquitin-conjugating enzyme]-L-cysteine + [acceptor protein]-N(6)-ubiquitinyl-L-lysine.</text>
        <dbReference type="EC" id="2.3.2.31"/>
    </reaction>
</comment>
<keyword evidence="5" id="KW-0479">Metal-binding</keyword>
<evidence type="ECO:0000256" key="8">
    <source>
        <dbReference type="ARBA" id="ARBA00022786"/>
    </source>
</evidence>
<dbReference type="Pfam" id="PF05773">
    <property type="entry name" value="RWD"/>
    <property type="match status" value="1"/>
</dbReference>
<dbReference type="GO" id="GO:0008270">
    <property type="term" value="F:zinc ion binding"/>
    <property type="evidence" value="ECO:0007669"/>
    <property type="project" value="UniProtKB-KW"/>
</dbReference>
<dbReference type="Proteomes" id="UP000028545">
    <property type="component" value="Unassembled WGS sequence"/>
</dbReference>
<feature type="compositionally biased region" description="Low complexity" evidence="12">
    <location>
        <begin position="666"/>
        <end position="681"/>
    </location>
</feature>
<comment type="pathway">
    <text evidence="2">Protein modification; protein ubiquitination.</text>
</comment>
<feature type="domain" description="RING-type" evidence="15">
    <location>
        <begin position="192"/>
        <end position="472"/>
    </location>
</feature>
<dbReference type="Gene3D" id="3.30.40.10">
    <property type="entry name" value="Zinc/RING finger domain, C3HC4 (zinc finger)"/>
    <property type="match status" value="1"/>
</dbReference>
<dbReference type="GO" id="GO:0016567">
    <property type="term" value="P:protein ubiquitination"/>
    <property type="evidence" value="ECO:0007669"/>
    <property type="project" value="InterPro"/>
</dbReference>
<evidence type="ECO:0000256" key="12">
    <source>
        <dbReference type="SAM" id="MobiDB-lite"/>
    </source>
</evidence>
<keyword evidence="4" id="KW-0808">Transferase</keyword>
<dbReference type="AlphaFoldDB" id="A0A084FVE8"/>
<feature type="compositionally biased region" description="Basic and acidic residues" evidence="12">
    <location>
        <begin position="494"/>
        <end position="508"/>
    </location>
</feature>
<protein>
    <recommendedName>
        <fullName evidence="3">RBR-type E3 ubiquitin transferase</fullName>
        <ecNumber evidence="3">2.3.2.31</ecNumber>
    </recommendedName>
</protein>
<feature type="compositionally biased region" description="Basic and acidic residues" evidence="12">
    <location>
        <begin position="652"/>
        <end position="665"/>
    </location>
</feature>
<dbReference type="SUPFAM" id="SSF54495">
    <property type="entry name" value="UBC-like"/>
    <property type="match status" value="1"/>
</dbReference>
<feature type="region of interest" description="Disordered" evidence="12">
    <location>
        <begin position="483"/>
        <end position="511"/>
    </location>
</feature>
<dbReference type="GO" id="GO:0061630">
    <property type="term" value="F:ubiquitin protein ligase activity"/>
    <property type="evidence" value="ECO:0007669"/>
    <property type="project" value="UniProtKB-EC"/>
</dbReference>
<evidence type="ECO:0000256" key="2">
    <source>
        <dbReference type="ARBA" id="ARBA00004906"/>
    </source>
</evidence>
<keyword evidence="7 11" id="KW-0863">Zinc-finger</keyword>
<dbReference type="InterPro" id="IPR044066">
    <property type="entry name" value="TRIAD_supradom"/>
</dbReference>
<feature type="compositionally biased region" description="Basic residues" evidence="12">
    <location>
        <begin position="603"/>
        <end position="612"/>
    </location>
</feature>
<dbReference type="RefSeq" id="XP_016638859.1">
    <property type="nucleotide sequence ID" value="XM_016784026.1"/>
</dbReference>
<dbReference type="VEuPathDB" id="FungiDB:SAPIO_CDS10441"/>
<feature type="compositionally biased region" description="Gly residues" evidence="12">
    <location>
        <begin position="625"/>
        <end position="651"/>
    </location>
</feature>
<dbReference type="EC" id="2.3.2.31" evidence="3"/>
<dbReference type="FunFam" id="3.30.40.10:FF:000416">
    <property type="entry name" value="RBR-type E3 ubiquitin transferase"/>
    <property type="match status" value="1"/>
</dbReference>
<evidence type="ECO:0000256" key="4">
    <source>
        <dbReference type="ARBA" id="ARBA00022679"/>
    </source>
</evidence>
<keyword evidence="17" id="KW-1185">Reference proteome</keyword>
<evidence type="ECO:0000256" key="9">
    <source>
        <dbReference type="ARBA" id="ARBA00022833"/>
    </source>
</evidence>
<evidence type="ECO:0000313" key="16">
    <source>
        <dbReference type="EMBL" id="KEZ39060.1"/>
    </source>
</evidence>
<feature type="region of interest" description="Disordered" evidence="12">
    <location>
        <begin position="577"/>
        <end position="703"/>
    </location>
</feature>
<dbReference type="InterPro" id="IPR013083">
    <property type="entry name" value="Znf_RING/FYVE/PHD"/>
</dbReference>
<reference evidence="16 17" key="1">
    <citation type="journal article" date="2014" name="Genome Announc.">
        <title>Draft genome sequence of the pathogenic fungus Scedosporium apiospermum.</title>
        <authorList>
            <person name="Vandeputte P."/>
            <person name="Ghamrawi S."/>
            <person name="Rechenmann M."/>
            <person name="Iltis A."/>
            <person name="Giraud S."/>
            <person name="Fleury M."/>
            <person name="Thornton C."/>
            <person name="Delhaes L."/>
            <person name="Meyer W."/>
            <person name="Papon N."/>
            <person name="Bouchara J.P."/>
        </authorList>
    </citation>
    <scope>NUCLEOTIDE SEQUENCE [LARGE SCALE GENOMIC DNA]</scope>
    <source>
        <strain evidence="16 17">IHEM 14462</strain>
    </source>
</reference>
<dbReference type="Gene3D" id="3.10.110.10">
    <property type="entry name" value="Ubiquitin Conjugating Enzyme"/>
    <property type="match status" value="1"/>
</dbReference>
<dbReference type="InterPro" id="IPR016135">
    <property type="entry name" value="UBQ-conjugating_enzyme/RWD"/>
</dbReference>
<dbReference type="Pfam" id="PF26200">
    <property type="entry name" value="Rcat_RNF216"/>
    <property type="match status" value="1"/>
</dbReference>
<feature type="domain" description="RWD" evidence="14">
    <location>
        <begin position="11"/>
        <end position="157"/>
    </location>
</feature>
<organism evidence="16 17">
    <name type="scientific">Pseudallescheria apiosperma</name>
    <name type="common">Scedosporium apiospermum</name>
    <dbReference type="NCBI Taxonomy" id="563466"/>
    <lineage>
        <taxon>Eukaryota</taxon>
        <taxon>Fungi</taxon>
        <taxon>Dikarya</taxon>
        <taxon>Ascomycota</taxon>
        <taxon>Pezizomycotina</taxon>
        <taxon>Sordariomycetes</taxon>
        <taxon>Hypocreomycetidae</taxon>
        <taxon>Microascales</taxon>
        <taxon>Microascaceae</taxon>
        <taxon>Scedosporium</taxon>
    </lineage>
</organism>
<dbReference type="SMART" id="SM00591">
    <property type="entry name" value="RWD"/>
    <property type="match status" value="1"/>
</dbReference>
<dbReference type="KEGG" id="sapo:SAPIO_CDS10441"/>
<evidence type="ECO:0000256" key="5">
    <source>
        <dbReference type="ARBA" id="ARBA00022723"/>
    </source>
</evidence>
<keyword evidence="6" id="KW-0677">Repeat</keyword>
<evidence type="ECO:0000259" key="13">
    <source>
        <dbReference type="PROSITE" id="PS50089"/>
    </source>
</evidence>
<dbReference type="InterPro" id="IPR006575">
    <property type="entry name" value="RWD_dom"/>
</dbReference>
<keyword evidence="8" id="KW-0833">Ubl conjugation pathway</keyword>